<evidence type="ECO:0000313" key="8">
    <source>
        <dbReference type="EMBL" id="MBQ0933938.1"/>
    </source>
</evidence>
<dbReference type="InterPro" id="IPR035986">
    <property type="entry name" value="PKD_dom_sf"/>
</dbReference>
<dbReference type="Gene3D" id="2.60.40.10">
    <property type="entry name" value="Immunoglobulins"/>
    <property type="match status" value="1"/>
</dbReference>
<feature type="active site" description="Charge relay system" evidence="5">
    <location>
        <position position="270"/>
    </location>
</feature>
<gene>
    <name evidence="8" type="ORF">KAK11_01270</name>
</gene>
<dbReference type="CDD" id="cd07496">
    <property type="entry name" value="Peptidases_S8_13"/>
    <property type="match status" value="1"/>
</dbReference>
<dbReference type="RefSeq" id="WP_210805358.1">
    <property type="nucleotide sequence ID" value="NZ_JAGQDG010000001.1"/>
</dbReference>
<keyword evidence="3 5" id="KW-0378">Hydrolase</keyword>
<dbReference type="Gene3D" id="3.40.50.200">
    <property type="entry name" value="Peptidase S8/S53 domain"/>
    <property type="match status" value="1"/>
</dbReference>
<proteinExistence type="inferred from homology"/>
<evidence type="ECO:0000256" key="4">
    <source>
        <dbReference type="ARBA" id="ARBA00022825"/>
    </source>
</evidence>
<dbReference type="PANTHER" id="PTHR43806">
    <property type="entry name" value="PEPTIDASE S8"/>
    <property type="match status" value="1"/>
</dbReference>
<feature type="active site" description="Charge relay system" evidence="5">
    <location>
        <position position="193"/>
    </location>
</feature>
<feature type="domain" description="Peptidase S8/S53" evidence="7">
    <location>
        <begin position="185"/>
        <end position="490"/>
    </location>
</feature>
<dbReference type="PROSITE" id="PS51892">
    <property type="entry name" value="SUBTILASE"/>
    <property type="match status" value="1"/>
</dbReference>
<dbReference type="Pfam" id="PF00082">
    <property type="entry name" value="Peptidase_S8"/>
    <property type="match status" value="1"/>
</dbReference>
<dbReference type="PROSITE" id="PS00136">
    <property type="entry name" value="SUBTILASE_ASP"/>
    <property type="match status" value="1"/>
</dbReference>
<evidence type="ECO:0000256" key="2">
    <source>
        <dbReference type="ARBA" id="ARBA00022670"/>
    </source>
</evidence>
<dbReference type="PRINTS" id="PR00723">
    <property type="entry name" value="SUBTILISIN"/>
</dbReference>
<dbReference type="Pfam" id="PF22352">
    <property type="entry name" value="K319L-like_PKD"/>
    <property type="match status" value="1"/>
</dbReference>
<sequence length="668" mass="66905">MHAALTTHAKRAQRRFLAVVGAVSVLSLGLLASPLQAAERGLLTPPQKALEAPGRVIVKYRAGAAALRATAYAAKAGPQQALAIGQRLGLSLQDGRALSERSQVLMAPGLSSAALVQALAQHPDVEWVVEDRRRFVRAVPNDPLFRADQTTTTPVVGQWYLRAPDTTFVSAINAQAAWDRTKGGGNLVVAVLDTGIRKEHPDLAGKLLPGYDFVGFSAPATGYSTADALAYANDGTLADDNPEDPGDWVTSAEAATSRFEGCEVSSSSWHGTQVAGLIAASTNNGTGMAGAAWDAKVLPVRVLGKCGGFDSEIIAGMKWAAGLAVPGIPSNSYPAKVINLSLGSSGACTPAYTEAVAQLAAVKATVVVAAGNEGLAVGAPANCAGVVSVAGVRHAGTKVGYSNLGPEVTLAAPAGNCGQDTGPCLYALLSTSDTGTTTPVGPSYTTSGADATIGTSFAAPLVSATVSLMQAINPEVTPAQVIAALRSTARAFPSSGAGAGVSACQAPGLIPQDSECYCTTSTCGAGLLNAAAAVASMSGAAPTSSFSFSPASPQIGVNVLLNGQSSTAAAGRTLTAYQWAITAGGTLASFSGATNAVTATLSPVAAGTVTVQLTVTDDLGSSHVSSQTLTIGSAPAPQPVLESGGGSSSPAALWVLALCAVLLGRRRT</sequence>
<evidence type="ECO:0000256" key="5">
    <source>
        <dbReference type="PROSITE-ProRule" id="PRU01240"/>
    </source>
</evidence>
<dbReference type="SUPFAM" id="SSF49299">
    <property type="entry name" value="PKD domain"/>
    <property type="match status" value="1"/>
</dbReference>
<dbReference type="CDD" id="cd00146">
    <property type="entry name" value="PKD"/>
    <property type="match status" value="1"/>
</dbReference>
<dbReference type="InterPro" id="IPR034176">
    <property type="entry name" value="Peptidases_S8_13"/>
</dbReference>
<name>A0ABS5DS26_9BURK</name>
<dbReference type="Proteomes" id="UP000672097">
    <property type="component" value="Unassembled WGS sequence"/>
</dbReference>
<keyword evidence="2 5" id="KW-0645">Protease</keyword>
<dbReference type="InterPro" id="IPR013783">
    <property type="entry name" value="Ig-like_fold"/>
</dbReference>
<evidence type="ECO:0000259" key="7">
    <source>
        <dbReference type="Pfam" id="PF00082"/>
    </source>
</evidence>
<organism evidence="8 9">
    <name type="scientific">Ideonella paludis</name>
    <dbReference type="NCBI Taxonomy" id="1233411"/>
    <lineage>
        <taxon>Bacteria</taxon>
        <taxon>Pseudomonadati</taxon>
        <taxon>Pseudomonadota</taxon>
        <taxon>Betaproteobacteria</taxon>
        <taxon>Burkholderiales</taxon>
        <taxon>Sphaerotilaceae</taxon>
        <taxon>Ideonella</taxon>
    </lineage>
</organism>
<evidence type="ECO:0000256" key="6">
    <source>
        <dbReference type="RuleBase" id="RU003355"/>
    </source>
</evidence>
<evidence type="ECO:0000256" key="1">
    <source>
        <dbReference type="ARBA" id="ARBA00011073"/>
    </source>
</evidence>
<dbReference type="InterPro" id="IPR023828">
    <property type="entry name" value="Peptidase_S8_Ser-AS"/>
</dbReference>
<evidence type="ECO:0000256" key="3">
    <source>
        <dbReference type="ARBA" id="ARBA00022801"/>
    </source>
</evidence>
<feature type="active site" description="Charge relay system" evidence="5">
    <location>
        <position position="456"/>
    </location>
</feature>
<dbReference type="InterPro" id="IPR036852">
    <property type="entry name" value="Peptidase_S8/S53_dom_sf"/>
</dbReference>
<evidence type="ECO:0000313" key="9">
    <source>
        <dbReference type="Proteomes" id="UP000672097"/>
    </source>
</evidence>
<dbReference type="InterPro" id="IPR022398">
    <property type="entry name" value="Peptidase_S8_His-AS"/>
</dbReference>
<dbReference type="PROSITE" id="PS00138">
    <property type="entry name" value="SUBTILASE_SER"/>
    <property type="match status" value="1"/>
</dbReference>
<dbReference type="InterPro" id="IPR023827">
    <property type="entry name" value="Peptidase_S8_Asp-AS"/>
</dbReference>
<dbReference type="PROSITE" id="PS00137">
    <property type="entry name" value="SUBTILASE_HIS"/>
    <property type="match status" value="1"/>
</dbReference>
<dbReference type="PANTHER" id="PTHR43806:SF11">
    <property type="entry name" value="CEREVISIN-RELATED"/>
    <property type="match status" value="1"/>
</dbReference>
<reference evidence="8 9" key="1">
    <citation type="submission" date="2021-04" db="EMBL/GenBank/DDBJ databases">
        <title>The genome sequence of type strain Ideonella paludis KCTC 32238.</title>
        <authorList>
            <person name="Liu Y."/>
        </authorList>
    </citation>
    <scope>NUCLEOTIDE SEQUENCE [LARGE SCALE GENOMIC DNA]</scope>
    <source>
        <strain evidence="8 9">KCTC 32238</strain>
    </source>
</reference>
<dbReference type="InterPro" id="IPR015500">
    <property type="entry name" value="Peptidase_S8_subtilisin-rel"/>
</dbReference>
<keyword evidence="4 5" id="KW-0720">Serine protease</keyword>
<accession>A0ABS5DS26</accession>
<dbReference type="InterPro" id="IPR000209">
    <property type="entry name" value="Peptidase_S8/S53_dom"/>
</dbReference>
<dbReference type="SUPFAM" id="SSF52743">
    <property type="entry name" value="Subtilisin-like"/>
    <property type="match status" value="1"/>
</dbReference>
<comment type="caution">
    <text evidence="8">The sequence shown here is derived from an EMBL/GenBank/DDBJ whole genome shotgun (WGS) entry which is preliminary data.</text>
</comment>
<dbReference type="EMBL" id="JAGQDG010000001">
    <property type="protein sequence ID" value="MBQ0933938.1"/>
    <property type="molecule type" value="Genomic_DNA"/>
</dbReference>
<protein>
    <submittedName>
        <fullName evidence="8">S8 family serine peptidase</fullName>
    </submittedName>
</protein>
<dbReference type="InterPro" id="IPR050131">
    <property type="entry name" value="Peptidase_S8_subtilisin-like"/>
</dbReference>
<comment type="similarity">
    <text evidence="1 5 6">Belongs to the peptidase S8 family.</text>
</comment>
<keyword evidence="9" id="KW-1185">Reference proteome</keyword>